<accession>A0A0T5NWD3</accession>
<keyword evidence="2" id="KW-1185">Reference proteome</keyword>
<protein>
    <recommendedName>
        <fullName evidence="3">Polysaccharide biosynthesis protein GumN</fullName>
    </recommendedName>
</protein>
<dbReference type="AlphaFoldDB" id="A0A0T5NWD3"/>
<evidence type="ECO:0008006" key="3">
    <source>
        <dbReference type="Google" id="ProtNLM"/>
    </source>
</evidence>
<organism evidence="1 2">
    <name type="scientific">Roseovarius atlanticus</name>
    <dbReference type="NCBI Taxonomy" id="1641875"/>
    <lineage>
        <taxon>Bacteria</taxon>
        <taxon>Pseudomonadati</taxon>
        <taxon>Pseudomonadota</taxon>
        <taxon>Alphaproteobacteria</taxon>
        <taxon>Rhodobacterales</taxon>
        <taxon>Roseobacteraceae</taxon>
        <taxon>Roseovarius</taxon>
    </lineage>
</organism>
<dbReference type="CDD" id="cd14789">
    <property type="entry name" value="Tiki"/>
    <property type="match status" value="1"/>
</dbReference>
<gene>
    <name evidence="1" type="ORF">XM53_07530</name>
</gene>
<proteinExistence type="predicted"/>
<dbReference type="InterPro" id="IPR047111">
    <property type="entry name" value="YbaP-like"/>
</dbReference>
<dbReference type="PANTHER" id="PTHR40590:SF1">
    <property type="entry name" value="CYTOPLASMIC PROTEIN"/>
    <property type="match status" value="1"/>
</dbReference>
<dbReference type="EMBL" id="LAXJ01000007">
    <property type="protein sequence ID" value="KRS13239.1"/>
    <property type="molecule type" value="Genomic_DNA"/>
</dbReference>
<sequence length="319" mass="35096">MPAAAQEAPGDTCGGADLIDALPAETLDSMQSEAAAMPHPEGLLWQATRGDTVIDIFGTYHFKHRLTDAHLDRLTPMIEEADKIYLEISNDDQMAMQRAMAENPSLMFITEGPTLPDLLGEEDWQHYRAEMQARMIPGFMAAKFKPLWAGMMLGIGPCEAQAGAFEAEGIDMLVGNRAAETGNPSRSLEEFDALLTLLDSFPMDDQIEMIRMSLAWPGDMNDLSYTIRERYLAEEIALTLVFSRYVSEEYGGEAGAEGFAMVEDLLLEKRNLGWIDRLEAQVAPGDHVLIAVGAGHLPGEVGILKLLEDKGYTVTRVDL</sequence>
<dbReference type="STRING" id="1641875.XM53_07530"/>
<dbReference type="Proteomes" id="UP000051295">
    <property type="component" value="Unassembled WGS sequence"/>
</dbReference>
<evidence type="ECO:0000313" key="2">
    <source>
        <dbReference type="Proteomes" id="UP000051295"/>
    </source>
</evidence>
<reference evidence="1 2" key="1">
    <citation type="submission" date="2015-04" db="EMBL/GenBank/DDBJ databases">
        <title>The draft genome sequence of Roseovarius sp.R12b.</title>
        <authorList>
            <person name="Li G."/>
            <person name="Lai Q."/>
            <person name="Shao Z."/>
            <person name="Yan P."/>
        </authorList>
    </citation>
    <scope>NUCLEOTIDE SEQUENCE [LARGE SCALE GENOMIC DNA]</scope>
    <source>
        <strain evidence="1 2">R12B</strain>
    </source>
</reference>
<dbReference type="PANTHER" id="PTHR40590">
    <property type="entry name" value="CYTOPLASMIC PROTEIN-RELATED"/>
    <property type="match status" value="1"/>
</dbReference>
<dbReference type="PATRIC" id="fig|1641875.4.peg.3903"/>
<dbReference type="Pfam" id="PF01963">
    <property type="entry name" value="TraB_PrgY_gumN"/>
    <property type="match status" value="1"/>
</dbReference>
<evidence type="ECO:0000313" key="1">
    <source>
        <dbReference type="EMBL" id="KRS13239.1"/>
    </source>
</evidence>
<name>A0A0T5NWD3_9RHOB</name>
<dbReference type="InterPro" id="IPR002816">
    <property type="entry name" value="TraB/PrgY/GumN_fam"/>
</dbReference>
<comment type="caution">
    <text evidence="1">The sequence shown here is derived from an EMBL/GenBank/DDBJ whole genome shotgun (WGS) entry which is preliminary data.</text>
</comment>